<dbReference type="InterPro" id="IPR048366">
    <property type="entry name" value="TNP-like_GBD"/>
</dbReference>
<name>A0A147BQX1_IXORI</name>
<dbReference type="PANTHER" id="PTHR47577:SF2">
    <property type="entry name" value="THAP DOMAIN CONTAINING 9"/>
    <property type="match status" value="1"/>
</dbReference>
<reference evidence="3" key="1">
    <citation type="journal article" date="2018" name="PLoS Negl. Trop. Dis.">
        <title>Sialome diversity of ticks revealed by RNAseq of single tick salivary glands.</title>
        <authorList>
            <person name="Perner J."/>
            <person name="Kropackova S."/>
            <person name="Kopacek P."/>
            <person name="Ribeiro J.M."/>
        </authorList>
    </citation>
    <scope>NUCLEOTIDE SEQUENCE</scope>
    <source>
        <strain evidence="3">Siblings of single egg batch collected in Ceske Budejovice</strain>
        <tissue evidence="3">Salivary glands</tissue>
    </source>
</reference>
<dbReference type="EMBL" id="GEGO01002255">
    <property type="protein sequence ID" value="JAR93149.1"/>
    <property type="molecule type" value="Transcribed_RNA"/>
</dbReference>
<dbReference type="Pfam" id="PF21788">
    <property type="entry name" value="TNP-like_GBD"/>
    <property type="match status" value="1"/>
</dbReference>
<dbReference type="Pfam" id="PF21789">
    <property type="entry name" value="TNP-like_RNaseH_C"/>
    <property type="match status" value="1"/>
</dbReference>
<evidence type="ECO:0000313" key="3">
    <source>
        <dbReference type="EMBL" id="JAR93149.1"/>
    </source>
</evidence>
<sequence>MSDFPHLVKCVRNLMMKHGFNTHEGRAHWEHVSSTWKCDNNSVTFKVAHKLTRAHIFPDGFQKMRVDLAFQVFSPLVVRAMSFYEEKIEAQYPNLRPTKVFITLMADLIEVMTSRFPAQALRPGSEKAVVLDRVLQFLDAWELHAGRLGFLSTSTAEGLRVSLHATKDLLKYLTEKVGFSFLMTCRLSQDCLERCFGIVRQSCGANDHPTPAQFIVIMRCLAFYGLARSPVGGNVAPDMLESLLSMEEALQVDDEEACHLEEPSASAEVVVDHLAYVTQHSDARLVYYVAGYVARKRILPSSCELCKSLCLVSKEDVPSNLPAETCIEWDLGGLLYPSEPLYRLIQTLEDKLTSAFSKVKLHAKVVKEIVHGIGRVPSVGCSEHSLDLTQTIVKFYAMTRVHFFLKGKNQTENEKKCKRKKPCVL</sequence>
<dbReference type="PANTHER" id="PTHR47577">
    <property type="entry name" value="THAP DOMAIN-CONTAINING PROTEIN 6"/>
    <property type="match status" value="1"/>
</dbReference>
<accession>A0A147BQX1</accession>
<organism evidence="3">
    <name type="scientific">Ixodes ricinus</name>
    <name type="common">Common tick</name>
    <name type="synonym">Acarus ricinus</name>
    <dbReference type="NCBI Taxonomy" id="34613"/>
    <lineage>
        <taxon>Eukaryota</taxon>
        <taxon>Metazoa</taxon>
        <taxon>Ecdysozoa</taxon>
        <taxon>Arthropoda</taxon>
        <taxon>Chelicerata</taxon>
        <taxon>Arachnida</taxon>
        <taxon>Acari</taxon>
        <taxon>Parasitiformes</taxon>
        <taxon>Ixodida</taxon>
        <taxon>Ixodoidea</taxon>
        <taxon>Ixodidae</taxon>
        <taxon>Ixodinae</taxon>
        <taxon>Ixodes</taxon>
    </lineage>
</organism>
<dbReference type="InterPro" id="IPR048367">
    <property type="entry name" value="TNP-like_RNaseH_C"/>
</dbReference>
<evidence type="ECO:0000259" key="2">
    <source>
        <dbReference type="Pfam" id="PF21789"/>
    </source>
</evidence>
<proteinExistence type="predicted"/>
<feature type="domain" description="Transposable element P transposase-like RNase H C-terminal" evidence="2">
    <location>
        <begin position="185"/>
        <end position="214"/>
    </location>
</feature>
<protein>
    <submittedName>
        <fullName evidence="3">Putative transposable element</fullName>
    </submittedName>
</protein>
<evidence type="ECO:0000259" key="1">
    <source>
        <dbReference type="Pfam" id="PF21788"/>
    </source>
</evidence>
<dbReference type="AlphaFoldDB" id="A0A147BQX1"/>
<feature type="domain" description="Transposable element P transposase-like GTP-binding insertion" evidence="1">
    <location>
        <begin position="6"/>
        <end position="118"/>
    </location>
</feature>